<evidence type="ECO:0000313" key="2">
    <source>
        <dbReference type="Ensembl" id="ENSRFEP00010012157.1"/>
    </source>
</evidence>
<reference evidence="2" key="5">
    <citation type="submission" date="2025-09" db="UniProtKB">
        <authorList>
            <consortium name="Ensembl"/>
        </authorList>
    </citation>
    <scope>IDENTIFICATION</scope>
</reference>
<dbReference type="InterPro" id="IPR015753">
    <property type="entry name" value="LRRC37"/>
</dbReference>
<feature type="region of interest" description="Disordered" evidence="1">
    <location>
        <begin position="41"/>
        <end position="67"/>
    </location>
</feature>
<reference evidence="2 3" key="1">
    <citation type="journal article" date="2015" name="Annu Rev Anim Biosci">
        <title>The Genome 10K Project: a way forward.</title>
        <authorList>
            <person name="Koepfli K.P."/>
            <person name="Paten B."/>
            <person name="O'Brien S.J."/>
            <person name="Koepfli K.P."/>
            <person name="Paten B."/>
            <person name="Antunes A."/>
            <person name="Belov K."/>
            <person name="Bustamante C."/>
            <person name="Castoe T.A."/>
            <person name="Clawson H."/>
            <person name="Crawford A.J."/>
            <person name="Diekhans M."/>
            <person name="Distel D."/>
            <person name="Durbin R."/>
            <person name="Earl D."/>
            <person name="Fujita M.K."/>
            <person name="Gamble T."/>
            <person name="Georges A."/>
            <person name="Gemmell N."/>
            <person name="Gilbert M.T."/>
            <person name="Graves J.M."/>
            <person name="Green R.E."/>
            <person name="Hickey G."/>
            <person name="Jarvis E.D."/>
            <person name="Johnson W."/>
            <person name="Komissarov A."/>
            <person name="Korf I."/>
            <person name="Kuhn R."/>
            <person name="Larkin D.M."/>
            <person name="Lewin H."/>
            <person name="Lopez J.V."/>
            <person name="Ma J."/>
            <person name="Marques-Bonet T."/>
            <person name="Miller W."/>
            <person name="Murphy R."/>
            <person name="Pevzner P."/>
            <person name="Shapiro B."/>
            <person name="Steiner C."/>
            <person name="Tamazian G."/>
            <person name="Venkatesh B."/>
            <person name="Wang J."/>
            <person name="Wayne R."/>
            <person name="Wiley E."/>
            <person name="Yang H."/>
            <person name="Zhang G."/>
            <person name="Haussler D."/>
            <person name="Ryder O."/>
            <person name="O'Brien S.J."/>
        </authorList>
    </citation>
    <scope>NUCLEOTIDE SEQUENCE</scope>
</reference>
<dbReference type="PANTHER" id="PTHR23045:SF9">
    <property type="entry name" value="LEUCINE RICH REPEAT CONTAINING 37A-RELATED"/>
    <property type="match status" value="1"/>
</dbReference>
<dbReference type="GeneTree" id="ENSGT01120000272109"/>
<sequence length="67" mass="7984">VCVFLQGASFGFCRVRNAHRNRRVRRRPLWLRDMYKPLNATRKENMAQKLRDQDSSDEDETTDKDKG</sequence>
<evidence type="ECO:0000256" key="1">
    <source>
        <dbReference type="SAM" id="MobiDB-lite"/>
    </source>
</evidence>
<reference evidence="2 3" key="2">
    <citation type="journal article" date="2018" name="Annu Rev Anim Biosci">
        <title>Bat Biology, Genomes, and the Bat1K Project: To Generate Chromosome-Level Genomes for All Living Bat Species.</title>
        <authorList>
            <person name="Teeling E.C."/>
            <person name="Vernes S.C."/>
            <person name="Davalos L.M."/>
            <person name="Ray D.A."/>
            <person name="Gilbert M.T.P."/>
            <person name="Myers E."/>
        </authorList>
    </citation>
    <scope>NUCLEOTIDE SEQUENCE</scope>
</reference>
<dbReference type="Ensembl" id="ENSRFET00010013296.1">
    <property type="protein sequence ID" value="ENSRFEP00010012157.1"/>
    <property type="gene ID" value="ENSRFEG00010008248.1"/>
</dbReference>
<keyword evidence="3" id="KW-1185">Reference proteome</keyword>
<protein>
    <submittedName>
        <fullName evidence="2">Uncharacterized protein</fullName>
    </submittedName>
</protein>
<proteinExistence type="predicted"/>
<dbReference type="InParanoid" id="A0A671EP34"/>
<accession>A0A671EP34</accession>
<organism evidence="2 3">
    <name type="scientific">Rhinolophus ferrumequinum</name>
    <name type="common">Greater horseshoe bat</name>
    <dbReference type="NCBI Taxonomy" id="59479"/>
    <lineage>
        <taxon>Eukaryota</taxon>
        <taxon>Metazoa</taxon>
        <taxon>Chordata</taxon>
        <taxon>Craniata</taxon>
        <taxon>Vertebrata</taxon>
        <taxon>Euteleostomi</taxon>
        <taxon>Mammalia</taxon>
        <taxon>Eutheria</taxon>
        <taxon>Laurasiatheria</taxon>
        <taxon>Chiroptera</taxon>
        <taxon>Yinpterochiroptera</taxon>
        <taxon>Rhinolophoidea</taxon>
        <taxon>Rhinolophidae</taxon>
        <taxon>Rhinolophinae</taxon>
        <taxon>Rhinolophus</taxon>
    </lineage>
</organism>
<dbReference type="Proteomes" id="UP000472240">
    <property type="component" value="Chromosome 21"/>
</dbReference>
<dbReference type="PANTHER" id="PTHR23045">
    <property type="entry name" value="LEUCINE-RICH REPEAT-CONTAINING PROTEIN 37A"/>
    <property type="match status" value="1"/>
</dbReference>
<dbReference type="OMA" id="RPLWLKD"/>
<name>A0A671EP34_RHIFE</name>
<feature type="compositionally biased region" description="Acidic residues" evidence="1">
    <location>
        <begin position="55"/>
        <end position="67"/>
    </location>
</feature>
<evidence type="ECO:0000313" key="3">
    <source>
        <dbReference type="Proteomes" id="UP000472240"/>
    </source>
</evidence>
<reference evidence="2" key="4">
    <citation type="submission" date="2025-08" db="UniProtKB">
        <authorList>
            <consortium name="Ensembl"/>
        </authorList>
    </citation>
    <scope>IDENTIFICATION</scope>
</reference>
<reference evidence="3" key="3">
    <citation type="submission" date="2018-12" db="EMBL/GenBank/DDBJ databases">
        <title>G10K-VGP greater horseshoe bat female genome, primary haplotype.</title>
        <authorList>
            <person name="Teeling E."/>
            <person name="Myers G."/>
            <person name="Vernes S."/>
            <person name="Pippel M."/>
            <person name="Winkler S."/>
            <person name="Fedrigo O."/>
            <person name="Rhie A."/>
            <person name="Koren S."/>
            <person name="Phillippy A."/>
            <person name="Lewin H."/>
            <person name="Damas J."/>
            <person name="Howe K."/>
            <person name="Mountcastle J."/>
            <person name="Jarvis E.D."/>
        </authorList>
    </citation>
    <scope>NUCLEOTIDE SEQUENCE [LARGE SCALE GENOMIC DNA]</scope>
</reference>
<feature type="compositionally biased region" description="Basic and acidic residues" evidence="1">
    <location>
        <begin position="41"/>
        <end position="54"/>
    </location>
</feature>
<dbReference type="AlphaFoldDB" id="A0A671EP34"/>